<dbReference type="GO" id="GO:0005509">
    <property type="term" value="F:calcium ion binding"/>
    <property type="evidence" value="ECO:0007669"/>
    <property type="project" value="InterPro"/>
</dbReference>
<dbReference type="Pfam" id="PF00353">
    <property type="entry name" value="HemolysinCabind"/>
    <property type="match status" value="1"/>
</dbReference>
<proteinExistence type="predicted"/>
<dbReference type="EMBL" id="JACEZU010000006">
    <property type="protein sequence ID" value="MBA5687985.1"/>
    <property type="molecule type" value="Genomic_DNA"/>
</dbReference>
<reference evidence="2 3" key="1">
    <citation type="submission" date="2020-07" db="EMBL/GenBank/DDBJ databases">
        <title>Novel species isolated from subtropical streams in China.</title>
        <authorList>
            <person name="Lu H."/>
        </authorList>
    </citation>
    <scope>NUCLEOTIDE SEQUENCE [LARGE SCALE GENOMIC DNA]</scope>
    <source>
        <strain evidence="2 3">LX47W</strain>
    </source>
</reference>
<accession>A0A7W2FA78</accession>
<organism evidence="2 3">
    <name type="scientific">Rugamonas apoptosis</name>
    <dbReference type="NCBI Taxonomy" id="2758570"/>
    <lineage>
        <taxon>Bacteria</taxon>
        <taxon>Pseudomonadati</taxon>
        <taxon>Pseudomonadota</taxon>
        <taxon>Betaproteobacteria</taxon>
        <taxon>Burkholderiales</taxon>
        <taxon>Oxalobacteraceae</taxon>
        <taxon>Telluria group</taxon>
        <taxon>Rugamonas</taxon>
    </lineage>
</organism>
<dbReference type="SUPFAM" id="SSF51120">
    <property type="entry name" value="beta-Roll"/>
    <property type="match status" value="1"/>
</dbReference>
<dbReference type="InterPro" id="IPR011049">
    <property type="entry name" value="Serralysin-like_metalloprot_C"/>
</dbReference>
<dbReference type="Proteomes" id="UP000573499">
    <property type="component" value="Unassembled WGS sequence"/>
</dbReference>
<dbReference type="Gene3D" id="2.150.10.10">
    <property type="entry name" value="Serralysin-like metalloprotease, C-terminal"/>
    <property type="match status" value="1"/>
</dbReference>
<dbReference type="PRINTS" id="PR00313">
    <property type="entry name" value="CABNDNGRPT"/>
</dbReference>
<dbReference type="InterPro" id="IPR025282">
    <property type="entry name" value="DUF4214"/>
</dbReference>
<dbReference type="PROSITE" id="PS00330">
    <property type="entry name" value="HEMOLYSIN_CALCIUM"/>
    <property type="match status" value="1"/>
</dbReference>
<evidence type="ECO:0000313" key="3">
    <source>
        <dbReference type="Proteomes" id="UP000573499"/>
    </source>
</evidence>
<protein>
    <submittedName>
        <fullName evidence="2">DUF4214 domain-containing protein</fullName>
    </submittedName>
</protein>
<dbReference type="InterPro" id="IPR018511">
    <property type="entry name" value="Hemolysin-typ_Ca-bd_CS"/>
</dbReference>
<evidence type="ECO:0000313" key="2">
    <source>
        <dbReference type="EMBL" id="MBA5687985.1"/>
    </source>
</evidence>
<dbReference type="RefSeq" id="WP_182153842.1">
    <property type="nucleotide sequence ID" value="NZ_JACEZU010000006.1"/>
</dbReference>
<comment type="caution">
    <text evidence="2">The sequence shown here is derived from an EMBL/GenBank/DDBJ whole genome shotgun (WGS) entry which is preliminary data.</text>
</comment>
<dbReference type="InterPro" id="IPR001343">
    <property type="entry name" value="Hemolysn_Ca-bd"/>
</dbReference>
<evidence type="ECO:0000259" key="1">
    <source>
        <dbReference type="Pfam" id="PF13946"/>
    </source>
</evidence>
<name>A0A7W2FA78_9BURK</name>
<dbReference type="Pfam" id="PF13946">
    <property type="entry name" value="DUF4214"/>
    <property type="match status" value="1"/>
</dbReference>
<feature type="domain" description="DUF4214" evidence="1">
    <location>
        <begin position="63"/>
        <end position="122"/>
    </location>
</feature>
<gene>
    <name evidence="2" type="ORF">H3H39_13110</name>
</gene>
<sequence length="1428" mass="139098">MAVAADYTSLAQELYIAYFGRPADVVGLSNMTKNMAAGNVPSNTADFVAAYSTNSTVKSMVDSFGNSTESANLYGSGTTAAFVNAIYQNLLNRAPLVDGLLFWVNAIDSGALTKGAAAMNILAAAVKDGGNATDLANVSNKVTVATNFTTTMSTDAADIVSYAGAVAAQDARDMLKTVVSTTDTTTFQATIDSTLAAIVTANNPVVNTTLTVGVDNLVGTSANDTYNGTIGLAATNPTLSALDTIDGKTGQNVLNISDVSGGTALPGGLQISNVQTVNVQAAGAATIDTTTGFTGLKTLNVTRSTGNDVVAVGDGTAVNVTDTKAAATVGVTATDSAVTVNAAGKVTVHGGSTQTVNTSGGVALDKATGAVVVVDAAQGGNDTTITHGTSVSLTTSFDADSEGNGITIGSGGHNPTGAVTVVANIAGDKTGNQSTNNIAITGGTVVTVTENATQPLATAPAAGATATNFTLTQAAVGVTGTTATTTVSVTQTAEVSKVDTITAKTGVVEADSFKFAALTVGQTLIVDGLTFTAGAAGTTAAQTAAAFANLTKTSTQGNSVLGTYSGTYGGNFTTGAVTGTASDTVVFSYKSAAAVAAAAFTGTGTAPTGTNVTTGVNSVDAQAGVGGIAAGAVTVTDVNYNTATAGTINNVKLDAYHTGSVIKSDALATLSLANATDAAVTVDNHTAKTLGLTVNNLAATTAGSLSTLNLDNVGATYTTLNVHTAGAASTVNVTAAGVQTLTVDGAKSVDLTGSTFTALKTVTISGAAGVTAAGTEFTAGGNVTDVNAAASSGANTIAINANQATYEGGSGVDTLTLSSTTVSKAVSLGAGDDKVTLASGTTALTATIDGGTGTDTLVMTSANAATATGDTAFEAHITGFEKLGLTAAAAGGADTINLANLNNISYVVSAGGAGTTESAVVTWKAFSGAGTQTIGGMTVTATGSFTAAQVATVAGGGTVAGLTITTPPVAWTVAAASGATNVFTSTTANTNVANVDLVAPAVTTAANNTAPTAVVVTPDGVATKEVDTVTWQAFADAGTQSIGGVGGVTITATGAFTAAQVASAASGVVITGLTVVNGGAYDITAAGATTSTFTEHVAGGGSAIGVGSQTTVLNTAATAVTTDGAAVGTLALTHMANAGTFELNGNASSTTVTMTDATGTADSFNVLLKGAAIAGGTVAVANVETVNVTATDTNAKHDAGTISDSLTVSDAAVTAIKVLGNANLTLTVTGDTALTSIDASGMTAGLTVTTAGTVAETVKGGAMANHLTAGTGTTADVLIGGAAADVLTANAGRDVLTGGAGNDTFVIQTASVNVNSYATITDAAKGDIIQFLNTTGTETFKAAAISLDTTASFQDYANAAVNENNTTDTTGHISWFQFAGNTYVVESNHDASSLHDFKNGTDLIVKLTGTVDLSHTSLNTTNVTLLIG</sequence>
<keyword evidence="3" id="KW-1185">Reference proteome</keyword>